<dbReference type="Gene3D" id="1.20.120.20">
    <property type="entry name" value="Apolipoprotein"/>
    <property type="match status" value="1"/>
</dbReference>
<evidence type="ECO:0000256" key="1">
    <source>
        <dbReference type="SAM" id="MobiDB-lite"/>
    </source>
</evidence>
<reference evidence="3 4" key="1">
    <citation type="journal article" date="2016" name="Front. Microbiol.">
        <title>Genome and transcriptome sequences reveal the specific parasitism of the nematophagous Purpureocillium lilacinum 36-1.</title>
        <authorList>
            <person name="Xie J."/>
            <person name="Li S."/>
            <person name="Mo C."/>
            <person name="Xiao X."/>
            <person name="Peng D."/>
            <person name="Wang G."/>
            <person name="Xiao Y."/>
        </authorList>
    </citation>
    <scope>NUCLEOTIDE SEQUENCE [LARGE SCALE GENOMIC DNA]</scope>
    <source>
        <strain evidence="3 4">36-1</strain>
    </source>
</reference>
<feature type="compositionally biased region" description="Basic and acidic residues" evidence="1">
    <location>
        <begin position="784"/>
        <end position="796"/>
    </location>
</feature>
<dbReference type="InterPro" id="IPR054256">
    <property type="entry name" value="DUF6987"/>
</dbReference>
<feature type="region of interest" description="Disordered" evidence="1">
    <location>
        <begin position="156"/>
        <end position="433"/>
    </location>
</feature>
<protein>
    <submittedName>
        <fullName evidence="3">LEA domain containing protein</fullName>
    </submittedName>
</protein>
<feature type="compositionally biased region" description="Low complexity" evidence="1">
    <location>
        <begin position="27"/>
        <end position="39"/>
    </location>
</feature>
<feature type="compositionally biased region" description="Basic and acidic residues" evidence="1">
    <location>
        <begin position="184"/>
        <end position="211"/>
    </location>
</feature>
<feature type="region of interest" description="Disordered" evidence="1">
    <location>
        <begin position="1"/>
        <end position="55"/>
    </location>
</feature>
<dbReference type="Pfam" id="PF22485">
    <property type="entry name" value="DUF6987"/>
    <property type="match status" value="1"/>
</dbReference>
<name>A0A2U3EIS3_PURLI</name>
<dbReference type="PANTHER" id="PTHR39461">
    <property type="entry name" value="LEA DOMAIN PROTEIN (AFU_ORTHOLOGUE AFUA_8G04920)"/>
    <property type="match status" value="1"/>
</dbReference>
<dbReference type="InterPro" id="IPR022124">
    <property type="entry name" value="DUF3659"/>
</dbReference>
<dbReference type="Proteomes" id="UP000245956">
    <property type="component" value="Unassembled WGS sequence"/>
</dbReference>
<accession>A0A2U3EIS3</accession>
<feature type="domain" description="DUF6987" evidence="2">
    <location>
        <begin position="787"/>
        <end position="985"/>
    </location>
</feature>
<feature type="compositionally biased region" description="Basic and acidic residues" evidence="1">
    <location>
        <begin position="233"/>
        <end position="253"/>
    </location>
</feature>
<gene>
    <name evidence="3" type="ORF">PCL_07697</name>
</gene>
<feature type="region of interest" description="Disordered" evidence="1">
    <location>
        <begin position="484"/>
        <end position="508"/>
    </location>
</feature>
<feature type="compositionally biased region" description="Basic and acidic residues" evidence="1">
    <location>
        <begin position="1"/>
        <end position="10"/>
    </location>
</feature>
<feature type="compositionally biased region" description="Basic and acidic residues" evidence="1">
    <location>
        <begin position="536"/>
        <end position="552"/>
    </location>
</feature>
<feature type="region of interest" description="Disordered" evidence="1">
    <location>
        <begin position="530"/>
        <end position="552"/>
    </location>
</feature>
<proteinExistence type="predicted"/>
<dbReference type="EMBL" id="LCWV01000003">
    <property type="protein sequence ID" value="PWI74383.1"/>
    <property type="molecule type" value="Genomic_DNA"/>
</dbReference>
<feature type="region of interest" description="Disordered" evidence="1">
    <location>
        <begin position="776"/>
        <end position="796"/>
    </location>
</feature>
<feature type="compositionally biased region" description="Basic and acidic residues" evidence="1">
    <location>
        <begin position="162"/>
        <end position="171"/>
    </location>
</feature>
<evidence type="ECO:0000259" key="2">
    <source>
        <dbReference type="Pfam" id="PF22485"/>
    </source>
</evidence>
<evidence type="ECO:0000313" key="3">
    <source>
        <dbReference type="EMBL" id="PWI74383.1"/>
    </source>
</evidence>
<comment type="caution">
    <text evidence="3">The sequence shown here is derived from an EMBL/GenBank/DDBJ whole genome shotgun (WGS) entry which is preliminary data.</text>
</comment>
<sequence length="999" mass="104833">MPVTKNKEAETQVPTPAEEKKQPQVSTPPSSAAPEAAGADPQTVPRSAAAGVVNKKGEIVDESGKAIGKVSDSKDLQSLVGSSVTAAGDVVNESGDVLGKASLDSEYTTQATEDAKETTGGWNVLGKAKGAAQTVSSVRSPLKTAFAFGGNLANAYNQLSGKKGDDAETKKPSSGGDDDTPAESVKDDASKATESVKDEAGKTAESVDDKVPPPVQLQDKEAPPADAKSAGKKTKEEKETVHGDDTPAEKVGQDDLTEQAPQPIDESTEGTTEDVSKAAGDKTEQAKDTAEETKATTEDAAEQTKDTAEDATDKAKEPTDEAQEAGKDITDKAEDAGKDITDKGEDAGKDITDKAEDAGKDAGDVPEGDKPGDDLPDGQDAKDAAEGVTKEGEEAGEAAQDKVEETGEEAAKKADEAGEEAGEKAEEAAEEAPIDFSVLKGTKVNKAGNLVNDRGDIIGRLSEGDAKKLQGKTADEEGNIWNDAGKIVGKAEPIPDSERESSNKSFAPFENFPDAVVEADGRVMSEGRQVGTVVEGDPKRLKGSKVDEDGDILDRRGNVVGKAEAWDEPEEEPEQVVDRSALAGKRVNKKGNVVDSNGTIFGRVIEGNVAALVGRMCDKEGNIMSESGDKIGKAELVQEGEREGSKDGPFAELKGCTVTKEGKVVTSSGEVVGRLTSGDGKTLYGRSVDEDGDVVDKNGNVVGKAERWEEPEVEKRRDPLAGRKVNREGNVLDDDGHILGKLTSGDVSICSGKEVDDDGDVVNSKGNTVGHVTLLEDIPGESEEDKKTREQAEKDQKLAGQLAGAIEQSLEKIRPILTMITNKVDTAEKTDKEDLDEEQLVREVKPLIEEGAKILTETNGMIRGMDPDGRIQRNAKHKSATKDASPEEHHLADVLKELTGTVTQTIDNAKRKIDGMPHAKKELNPLWGLLSEPLFQILAAVGLLLNGVLGLVGKLLSGLGLGGLVDGLLGSLGLNKILDGLGLGSALNALTGKKDKAKK</sequence>
<feature type="compositionally biased region" description="Basic and acidic residues" evidence="1">
    <location>
        <begin position="274"/>
        <end position="427"/>
    </location>
</feature>
<organism evidence="3 4">
    <name type="scientific">Purpureocillium lilacinum</name>
    <name type="common">Paecilomyces lilacinus</name>
    <dbReference type="NCBI Taxonomy" id="33203"/>
    <lineage>
        <taxon>Eukaryota</taxon>
        <taxon>Fungi</taxon>
        <taxon>Dikarya</taxon>
        <taxon>Ascomycota</taxon>
        <taxon>Pezizomycotina</taxon>
        <taxon>Sordariomycetes</taxon>
        <taxon>Hypocreomycetidae</taxon>
        <taxon>Hypocreales</taxon>
        <taxon>Ophiocordycipitaceae</taxon>
        <taxon>Purpureocillium</taxon>
    </lineage>
</organism>
<dbReference type="PANTHER" id="PTHR39461:SF1">
    <property type="entry name" value="LEA DOMAIN PROTEIN (AFU_ORTHOLOGUE AFUA_8G04920)"/>
    <property type="match status" value="1"/>
</dbReference>
<dbReference type="AlphaFoldDB" id="A0A2U3EIS3"/>
<evidence type="ECO:0000313" key="4">
    <source>
        <dbReference type="Proteomes" id="UP000245956"/>
    </source>
</evidence>
<dbReference type="Pfam" id="PF12396">
    <property type="entry name" value="DUF3659"/>
    <property type="match status" value="6"/>
</dbReference>